<dbReference type="InterPro" id="IPR039420">
    <property type="entry name" value="WalR-like"/>
</dbReference>
<keyword evidence="7" id="KW-1185">Reference proteome</keyword>
<evidence type="ECO:0000313" key="6">
    <source>
        <dbReference type="EMBL" id="MFC4754545.1"/>
    </source>
</evidence>
<evidence type="ECO:0000259" key="5">
    <source>
        <dbReference type="PROSITE" id="PS50110"/>
    </source>
</evidence>
<reference evidence="7" key="1">
    <citation type="journal article" date="2019" name="Int. J. Syst. Evol. Microbiol.">
        <title>The Global Catalogue of Microorganisms (GCM) 10K type strain sequencing project: providing services to taxonomists for standard genome sequencing and annotation.</title>
        <authorList>
            <consortium name="The Broad Institute Genomics Platform"/>
            <consortium name="The Broad Institute Genome Sequencing Center for Infectious Disease"/>
            <person name="Wu L."/>
            <person name="Ma J."/>
        </authorList>
    </citation>
    <scope>NUCLEOTIDE SEQUENCE [LARGE SCALE GENOMIC DNA]</scope>
    <source>
        <strain evidence="7">JCM 11882</strain>
    </source>
</reference>
<gene>
    <name evidence="6" type="ORF">ACFO7U_07115</name>
</gene>
<keyword evidence="1 3" id="KW-0597">Phosphoprotein</keyword>
<dbReference type="CDD" id="cd17535">
    <property type="entry name" value="REC_NarL-like"/>
    <property type="match status" value="1"/>
</dbReference>
<accession>A0ABV9PQL1</accession>
<dbReference type="PROSITE" id="PS50110">
    <property type="entry name" value="RESPONSE_REGULATORY"/>
    <property type="match status" value="1"/>
</dbReference>
<comment type="caution">
    <text evidence="6">The sequence shown here is derived from an EMBL/GenBank/DDBJ whole genome shotgun (WGS) entry which is preliminary data.</text>
</comment>
<dbReference type="PANTHER" id="PTHR43214">
    <property type="entry name" value="TWO-COMPONENT RESPONSE REGULATOR"/>
    <property type="match status" value="1"/>
</dbReference>
<dbReference type="EMBL" id="JBHSHP010000018">
    <property type="protein sequence ID" value="MFC4754545.1"/>
    <property type="molecule type" value="Genomic_DNA"/>
</dbReference>
<proteinExistence type="predicted"/>
<dbReference type="SUPFAM" id="SSF46894">
    <property type="entry name" value="C-terminal effector domain of the bipartite response regulators"/>
    <property type="match status" value="1"/>
</dbReference>
<dbReference type="Pfam" id="PF00196">
    <property type="entry name" value="GerE"/>
    <property type="match status" value="1"/>
</dbReference>
<dbReference type="Pfam" id="PF00072">
    <property type="entry name" value="Response_reg"/>
    <property type="match status" value="1"/>
</dbReference>
<evidence type="ECO:0000256" key="3">
    <source>
        <dbReference type="PROSITE-ProRule" id="PRU00169"/>
    </source>
</evidence>
<organism evidence="6 7">
    <name type="scientific">Dietzia aurantiaca</name>
    <dbReference type="NCBI Taxonomy" id="983873"/>
    <lineage>
        <taxon>Bacteria</taxon>
        <taxon>Bacillati</taxon>
        <taxon>Actinomycetota</taxon>
        <taxon>Actinomycetes</taxon>
        <taxon>Mycobacteriales</taxon>
        <taxon>Dietziaceae</taxon>
        <taxon>Dietzia</taxon>
    </lineage>
</organism>
<dbReference type="CDD" id="cd06170">
    <property type="entry name" value="LuxR_C_like"/>
    <property type="match status" value="1"/>
</dbReference>
<sequence>MSTGPISTVLVDDHAVLREGVRLMLEREADITVVGEAATADDALGVLRRTRPDVAVIDLKLGAGSELDGLRLCAAVRDLLPDVAPLVLTTFLDEAIVVRAVRAGARGYVVKNVDVTELVTAIRSVSGGQSAFDPRTAAMVVDTLRGGGSTPEILSGREVEVLRLLAAGKSNKEIGAELFISATTAKFHISNILRKLKVSRRAEAVYVASRQGLL</sequence>
<dbReference type="RefSeq" id="WP_344992653.1">
    <property type="nucleotide sequence ID" value="NZ_BAABCD010000019.1"/>
</dbReference>
<evidence type="ECO:0000256" key="1">
    <source>
        <dbReference type="ARBA" id="ARBA00022553"/>
    </source>
</evidence>
<dbReference type="SUPFAM" id="SSF52172">
    <property type="entry name" value="CheY-like"/>
    <property type="match status" value="1"/>
</dbReference>
<dbReference type="InterPro" id="IPR016032">
    <property type="entry name" value="Sig_transdc_resp-reg_C-effctor"/>
</dbReference>
<dbReference type="PROSITE" id="PS50043">
    <property type="entry name" value="HTH_LUXR_2"/>
    <property type="match status" value="1"/>
</dbReference>
<evidence type="ECO:0000313" key="7">
    <source>
        <dbReference type="Proteomes" id="UP001595836"/>
    </source>
</evidence>
<feature type="domain" description="Response regulatory" evidence="5">
    <location>
        <begin position="7"/>
        <end position="126"/>
    </location>
</feature>
<dbReference type="InterPro" id="IPR058245">
    <property type="entry name" value="NreC/VraR/RcsB-like_REC"/>
</dbReference>
<dbReference type="Proteomes" id="UP001595836">
    <property type="component" value="Unassembled WGS sequence"/>
</dbReference>
<keyword evidence="2" id="KW-0238">DNA-binding</keyword>
<evidence type="ECO:0000259" key="4">
    <source>
        <dbReference type="PROSITE" id="PS50043"/>
    </source>
</evidence>
<dbReference type="SMART" id="SM00421">
    <property type="entry name" value="HTH_LUXR"/>
    <property type="match status" value="1"/>
</dbReference>
<feature type="domain" description="HTH luxR-type" evidence="4">
    <location>
        <begin position="147"/>
        <end position="212"/>
    </location>
</feature>
<dbReference type="InterPro" id="IPR001789">
    <property type="entry name" value="Sig_transdc_resp-reg_receiver"/>
</dbReference>
<protein>
    <submittedName>
        <fullName evidence="6">LuxR C-terminal-related transcriptional regulator</fullName>
    </submittedName>
</protein>
<dbReference type="Gene3D" id="3.40.50.2300">
    <property type="match status" value="1"/>
</dbReference>
<dbReference type="NCBIfam" id="NF047785">
    <property type="entry name" value="respo_reg_MadR"/>
    <property type="match status" value="1"/>
</dbReference>
<name>A0ABV9PQL1_9ACTN</name>
<dbReference type="InterPro" id="IPR000792">
    <property type="entry name" value="Tscrpt_reg_LuxR_C"/>
</dbReference>
<dbReference type="SMART" id="SM00448">
    <property type="entry name" value="REC"/>
    <property type="match status" value="1"/>
</dbReference>
<dbReference type="InterPro" id="IPR011006">
    <property type="entry name" value="CheY-like_superfamily"/>
</dbReference>
<dbReference type="PRINTS" id="PR00038">
    <property type="entry name" value="HTHLUXR"/>
</dbReference>
<feature type="modified residue" description="4-aspartylphosphate" evidence="3">
    <location>
        <position position="58"/>
    </location>
</feature>
<evidence type="ECO:0000256" key="2">
    <source>
        <dbReference type="ARBA" id="ARBA00023125"/>
    </source>
</evidence>